<evidence type="ECO:0008006" key="3">
    <source>
        <dbReference type="Google" id="ProtNLM"/>
    </source>
</evidence>
<evidence type="ECO:0000313" key="2">
    <source>
        <dbReference type="Proteomes" id="UP000819052"/>
    </source>
</evidence>
<reference evidence="1 2" key="1">
    <citation type="submission" date="2019-09" db="EMBL/GenBank/DDBJ databases">
        <title>Taxonomy of Antarctic Massilia spp.: description of Massilia rubra sp. nov., Massilia aquatica sp. nov., Massilia mucilaginosa sp. nov., Massilia frigida sp. nov. isolated from streams, lakes and regoliths.</title>
        <authorList>
            <person name="Holochova P."/>
            <person name="Sedlacek I."/>
            <person name="Kralova S."/>
            <person name="Maslanova I."/>
            <person name="Busse H.-J."/>
            <person name="Stankova E."/>
            <person name="Vrbovska V."/>
            <person name="Kovarovic V."/>
            <person name="Bartak M."/>
            <person name="Svec P."/>
            <person name="Pantucek R."/>
        </authorList>
    </citation>
    <scope>NUCLEOTIDE SEQUENCE [LARGE SCALE GENOMIC DNA]</scope>
    <source>
        <strain evidence="1 2">CCM 8693</strain>
    </source>
</reference>
<dbReference type="RefSeq" id="WP_206752952.1">
    <property type="nucleotide sequence ID" value="NZ_VVIW01000004.1"/>
</dbReference>
<comment type="caution">
    <text evidence="1">The sequence shown here is derived from an EMBL/GenBank/DDBJ whole genome shotgun (WGS) entry which is preliminary data.</text>
</comment>
<name>A0ABX0M7U5_9BURK</name>
<dbReference type="EMBL" id="VVIW01000004">
    <property type="protein sequence ID" value="NHZ40545.1"/>
    <property type="molecule type" value="Genomic_DNA"/>
</dbReference>
<keyword evidence="2" id="KW-1185">Reference proteome</keyword>
<dbReference type="Proteomes" id="UP000819052">
    <property type="component" value="Unassembled WGS sequence"/>
</dbReference>
<protein>
    <recommendedName>
        <fullName evidence="3">PARP catalytic domain-containing protein</fullName>
    </recommendedName>
</protein>
<dbReference type="SUPFAM" id="SSF56399">
    <property type="entry name" value="ADP-ribosylation"/>
    <property type="match status" value="1"/>
</dbReference>
<accession>A0ABX0M7U5</accession>
<evidence type="ECO:0000313" key="1">
    <source>
        <dbReference type="EMBL" id="NHZ40545.1"/>
    </source>
</evidence>
<proteinExistence type="predicted"/>
<organism evidence="1 2">
    <name type="scientific">Massilia aquatica</name>
    <dbReference type="NCBI Taxonomy" id="2609000"/>
    <lineage>
        <taxon>Bacteria</taxon>
        <taxon>Pseudomonadati</taxon>
        <taxon>Pseudomonadota</taxon>
        <taxon>Betaproteobacteria</taxon>
        <taxon>Burkholderiales</taxon>
        <taxon>Oxalobacteraceae</taxon>
        <taxon>Telluria group</taxon>
        <taxon>Massilia</taxon>
    </lineage>
</organism>
<sequence length="190" mass="21507">MEFLGYHGTNEKSARSILTEGVQARFLPPMGQIGRGFYLAKMNGTLPQWGAETVTFGARSKLSYFQRMVVYLSGSYNNRFIDDAAKSTILKIYSTRPLRGVQWSIMNEPSLQSIRWTEGGSQGHIESGSRWLQMVVPFEELQYLRAVRHDGNLESSNSWLARESHVPASDQPIDRRMGKVVPLTRRHSVG</sequence>
<gene>
    <name evidence="1" type="ORF">F1609_10325</name>
</gene>
<dbReference type="Gene3D" id="3.90.175.10">
    <property type="entry name" value="Diphtheria Toxin, domain 1"/>
    <property type="match status" value="1"/>
</dbReference>